<keyword evidence="3" id="KW-0808">Transferase</keyword>
<evidence type="ECO:0000313" key="3">
    <source>
        <dbReference type="EMBL" id="SPP93939.1"/>
    </source>
</evidence>
<dbReference type="SUPFAM" id="SSF50486">
    <property type="entry name" value="FMT C-terminal domain-like"/>
    <property type="match status" value="1"/>
</dbReference>
<name>A0A2U3PXV5_9BRAD</name>
<dbReference type="PANTHER" id="PTHR11138:SF5">
    <property type="entry name" value="METHIONYL-TRNA FORMYLTRANSFERASE, MITOCHONDRIAL"/>
    <property type="match status" value="1"/>
</dbReference>
<evidence type="ECO:0000259" key="1">
    <source>
        <dbReference type="Pfam" id="PF00551"/>
    </source>
</evidence>
<sequence length="338" mass="36675">MAGGDMTERLQPDVVLLADGPTGFTALRSLAARCRVVQIFRKPDQPDAGALRSFANNRGIPIAELQELAQLQNVIADTRPAAVVISSFDRIIPPHILALCRFVNVHYSLLPHYRGRANVNWAIINGETTAGISIHLVIPELDGGNLLFQQAIPIGANDTVTALYERLNAIQERELGEVVVRAITGYQGASQDTDCASYGCTRVPEDGEIDWRQPTDTIDRLIRGLTPPFPGAFTHLDGRQLIVVNASPRLDAPCYIGRVPGRIVGRSPSEGWVDVLTGNGVLRMFSVLPPNSEQPCAAASVIGSTRATLGLSRLDLLRRIVALEDRLASLEQLKCAHE</sequence>
<dbReference type="SUPFAM" id="SSF53328">
    <property type="entry name" value="Formyltransferase"/>
    <property type="match status" value="1"/>
</dbReference>
<accession>A0A2U3PXV5</accession>
<dbReference type="KEGG" id="bvz:BRAD3257_2884"/>
<dbReference type="InterPro" id="IPR036477">
    <property type="entry name" value="Formyl_transf_N_sf"/>
</dbReference>
<dbReference type="Gene3D" id="3.40.50.12230">
    <property type="match status" value="1"/>
</dbReference>
<protein>
    <submittedName>
        <fullName evidence="3">Putative Methionyl-tRNA formyltransferase</fullName>
        <ecNumber evidence="3">2.1.2.9</ecNumber>
    </submittedName>
</protein>
<dbReference type="Proteomes" id="UP000246085">
    <property type="component" value="Chromosome BRAD3257"/>
</dbReference>
<feature type="domain" description="Formyl transferase N-terminal" evidence="1">
    <location>
        <begin position="66"/>
        <end position="175"/>
    </location>
</feature>
<proteinExistence type="predicted"/>
<dbReference type="InterPro" id="IPR005793">
    <property type="entry name" value="Formyl_trans_C"/>
</dbReference>
<gene>
    <name evidence="3" type="ORF">BRAD3257_2884</name>
</gene>
<reference evidence="3 4" key="1">
    <citation type="submission" date="2018-03" db="EMBL/GenBank/DDBJ databases">
        <authorList>
            <person name="Gully D."/>
        </authorList>
    </citation>
    <scope>NUCLEOTIDE SEQUENCE [LARGE SCALE GENOMIC DNA]</scope>
    <source>
        <strain evidence="3">ORS3257</strain>
    </source>
</reference>
<dbReference type="PANTHER" id="PTHR11138">
    <property type="entry name" value="METHIONYL-TRNA FORMYLTRANSFERASE"/>
    <property type="match status" value="1"/>
</dbReference>
<dbReference type="EC" id="2.1.2.9" evidence="3"/>
<evidence type="ECO:0000313" key="4">
    <source>
        <dbReference type="Proteomes" id="UP000246085"/>
    </source>
</evidence>
<dbReference type="InterPro" id="IPR002376">
    <property type="entry name" value="Formyl_transf_N"/>
</dbReference>
<dbReference type="AlphaFoldDB" id="A0A2U3PXV5"/>
<dbReference type="GO" id="GO:0005829">
    <property type="term" value="C:cytosol"/>
    <property type="evidence" value="ECO:0007669"/>
    <property type="project" value="TreeGrafter"/>
</dbReference>
<dbReference type="Pfam" id="PF00551">
    <property type="entry name" value="Formyl_trans_N"/>
    <property type="match status" value="1"/>
</dbReference>
<dbReference type="Pfam" id="PF02911">
    <property type="entry name" value="Formyl_trans_C"/>
    <property type="match status" value="1"/>
</dbReference>
<evidence type="ECO:0000259" key="2">
    <source>
        <dbReference type="Pfam" id="PF02911"/>
    </source>
</evidence>
<organism evidence="3 4">
    <name type="scientific">Bradyrhizobium vignae</name>
    <dbReference type="NCBI Taxonomy" id="1549949"/>
    <lineage>
        <taxon>Bacteria</taxon>
        <taxon>Pseudomonadati</taxon>
        <taxon>Pseudomonadota</taxon>
        <taxon>Alphaproteobacteria</taxon>
        <taxon>Hyphomicrobiales</taxon>
        <taxon>Nitrobacteraceae</taxon>
        <taxon>Bradyrhizobium</taxon>
    </lineage>
</organism>
<dbReference type="GO" id="GO:0004479">
    <property type="term" value="F:methionyl-tRNA formyltransferase activity"/>
    <property type="evidence" value="ECO:0007669"/>
    <property type="project" value="UniProtKB-EC"/>
</dbReference>
<feature type="domain" description="Formyl transferase C-terminal" evidence="2">
    <location>
        <begin position="204"/>
        <end position="298"/>
    </location>
</feature>
<dbReference type="EMBL" id="LS398110">
    <property type="protein sequence ID" value="SPP93939.1"/>
    <property type="molecule type" value="Genomic_DNA"/>
</dbReference>
<dbReference type="InterPro" id="IPR011034">
    <property type="entry name" value="Formyl_transferase-like_C_sf"/>
</dbReference>